<sequence length="83" mass="9665">MARLVCLDCGHVEKVPLHCNKEMTYELKGNFRKYEYLKCDVCGYEITMPLHCSIPMLYVDEDYLPVSKPSKSELEEIRKIYGG</sequence>
<keyword evidence="2" id="KW-1185">Reference proteome</keyword>
<evidence type="ECO:0000313" key="2">
    <source>
        <dbReference type="Proteomes" id="UP000423396"/>
    </source>
</evidence>
<dbReference type="GeneID" id="42798695"/>
<dbReference type="EMBL" id="CP045483">
    <property type="protein sequence ID" value="QGR19673.1"/>
    <property type="molecule type" value="Genomic_DNA"/>
</dbReference>
<dbReference type="AlphaFoldDB" id="A0A650CPH0"/>
<dbReference type="KEGG" id="sazo:D1868_06455"/>
<gene>
    <name evidence="1" type="ORF">D1868_06455</name>
</gene>
<reference evidence="1 2" key="1">
    <citation type="submission" date="2019-10" db="EMBL/GenBank/DDBJ databases">
        <title>Genome Sequences from Six Type Strain Members of the Archaeal Family Sulfolobaceae: Acidianus ambivalens, Acidianus infernus, Metallosphaera prunae, Stygiolobus azoricus, Sulfolobus metallicus, and Sulfurisphaera ohwakuensis.</title>
        <authorList>
            <person name="Counts J.A."/>
            <person name="Kelly R.M."/>
        </authorList>
    </citation>
    <scope>NUCLEOTIDE SEQUENCE [LARGE SCALE GENOMIC DNA]</scope>
    <source>
        <strain evidence="1 2">FC6</strain>
    </source>
</reference>
<protein>
    <submittedName>
        <fullName evidence="1">Uncharacterized protein</fullName>
    </submittedName>
</protein>
<dbReference type="Proteomes" id="UP000423396">
    <property type="component" value="Chromosome"/>
</dbReference>
<name>A0A650CPH0_9CREN</name>
<evidence type="ECO:0000313" key="1">
    <source>
        <dbReference type="EMBL" id="QGR19673.1"/>
    </source>
</evidence>
<organism evidence="1 2">
    <name type="scientific">Stygiolobus azoricus</name>
    <dbReference type="NCBI Taxonomy" id="41675"/>
    <lineage>
        <taxon>Archaea</taxon>
        <taxon>Thermoproteota</taxon>
        <taxon>Thermoprotei</taxon>
        <taxon>Sulfolobales</taxon>
        <taxon>Sulfolobaceae</taxon>
        <taxon>Stygiolobus</taxon>
    </lineage>
</organism>
<proteinExistence type="predicted"/>
<dbReference type="OrthoDB" id="38263at2157"/>
<dbReference type="RefSeq" id="WP_156006678.1">
    <property type="nucleotide sequence ID" value="NZ_CP045483.1"/>
</dbReference>
<accession>A0A650CPH0</accession>